<keyword evidence="3" id="KW-1185">Reference proteome</keyword>
<name>A0A8X7VNM1_BRACI</name>
<dbReference type="Proteomes" id="UP000886595">
    <property type="component" value="Unassembled WGS sequence"/>
</dbReference>
<evidence type="ECO:0000313" key="3">
    <source>
        <dbReference type="Proteomes" id="UP000886595"/>
    </source>
</evidence>
<protein>
    <submittedName>
        <fullName evidence="2">Uncharacterized protein</fullName>
    </submittedName>
</protein>
<dbReference type="AlphaFoldDB" id="A0A8X7VNM1"/>
<reference evidence="2 3" key="1">
    <citation type="submission" date="2020-02" db="EMBL/GenBank/DDBJ databases">
        <authorList>
            <person name="Ma Q."/>
            <person name="Huang Y."/>
            <person name="Song X."/>
            <person name="Pei D."/>
        </authorList>
    </citation>
    <scope>NUCLEOTIDE SEQUENCE [LARGE SCALE GENOMIC DNA]</scope>
    <source>
        <strain evidence="2">Sxm20200214</strain>
        <tissue evidence="2">Leaf</tissue>
    </source>
</reference>
<comment type="caution">
    <text evidence="2">The sequence shown here is derived from an EMBL/GenBank/DDBJ whole genome shotgun (WGS) entry which is preliminary data.</text>
</comment>
<evidence type="ECO:0000256" key="1">
    <source>
        <dbReference type="SAM" id="MobiDB-lite"/>
    </source>
</evidence>
<proteinExistence type="predicted"/>
<gene>
    <name evidence="2" type="ORF">Bca52824_017569</name>
</gene>
<accession>A0A8X7VNM1</accession>
<evidence type="ECO:0000313" key="2">
    <source>
        <dbReference type="EMBL" id="KAG2314447.1"/>
    </source>
</evidence>
<sequence length="66" mass="7532">MLEPCRFIFSATAPRRTSDQKHRRTSNGRRRSSISSHGGNRILIAFHSLSGFFFQVKRQPKNLDAG</sequence>
<feature type="region of interest" description="Disordered" evidence="1">
    <location>
        <begin position="9"/>
        <end position="37"/>
    </location>
</feature>
<dbReference type="EMBL" id="JAAMPC010000004">
    <property type="protein sequence ID" value="KAG2314447.1"/>
    <property type="molecule type" value="Genomic_DNA"/>
</dbReference>
<feature type="compositionally biased region" description="Basic residues" evidence="1">
    <location>
        <begin position="21"/>
        <end position="32"/>
    </location>
</feature>
<organism evidence="2 3">
    <name type="scientific">Brassica carinata</name>
    <name type="common">Ethiopian mustard</name>
    <name type="synonym">Abyssinian cabbage</name>
    <dbReference type="NCBI Taxonomy" id="52824"/>
    <lineage>
        <taxon>Eukaryota</taxon>
        <taxon>Viridiplantae</taxon>
        <taxon>Streptophyta</taxon>
        <taxon>Embryophyta</taxon>
        <taxon>Tracheophyta</taxon>
        <taxon>Spermatophyta</taxon>
        <taxon>Magnoliopsida</taxon>
        <taxon>eudicotyledons</taxon>
        <taxon>Gunneridae</taxon>
        <taxon>Pentapetalae</taxon>
        <taxon>rosids</taxon>
        <taxon>malvids</taxon>
        <taxon>Brassicales</taxon>
        <taxon>Brassicaceae</taxon>
        <taxon>Brassiceae</taxon>
        <taxon>Brassica</taxon>
    </lineage>
</organism>